<sequence length="197" mass="23010">MDNCFSDLTQEFLSVAFHNILYYTRIYPPSIFETRRKYSIVVYRSIHPEVNQYIDLCLKTIAECLKSAQLSRIEFAITNNSYEPLVKFVFDFDKNSQYDETADAYLIQAEQNLRAFCLKLTTISNKLKNLPEDCSFSIYLHTNESTAVAMANNPDLEDFPLVEVESKHDELDKIFPLRSFSMRSYNIDTYAEFSFDT</sequence>
<gene>
    <name evidence="2" type="ORF">OBRU01_18900</name>
</gene>
<comment type="caution">
    <text evidence="2">The sequence shown here is derived from an EMBL/GenBank/DDBJ whole genome shotgun (WGS) entry which is preliminary data.</text>
</comment>
<dbReference type="InterPro" id="IPR045091">
    <property type="entry name" value="Mad2-like"/>
</dbReference>
<dbReference type="PANTHER" id="PTHR11842">
    <property type="entry name" value="MITOTIC SPINDLE ASSEMBLY CHECKPOINT PROTEIN MAD2"/>
    <property type="match status" value="1"/>
</dbReference>
<keyword evidence="3" id="KW-1185">Reference proteome</keyword>
<dbReference type="EMBL" id="JTDY01004540">
    <property type="protein sequence ID" value="KOB68033.1"/>
    <property type="molecule type" value="Genomic_DNA"/>
</dbReference>
<accession>A0A0L7KXN8</accession>
<dbReference type="Pfam" id="PF02301">
    <property type="entry name" value="HORMA"/>
    <property type="match status" value="1"/>
</dbReference>
<evidence type="ECO:0000259" key="1">
    <source>
        <dbReference type="PROSITE" id="PS50815"/>
    </source>
</evidence>
<dbReference type="PANTHER" id="PTHR11842:SF10">
    <property type="entry name" value="MITOTIC SPINDLE ASSEMBLY CHECKPOINT PROTEIN MAD2B"/>
    <property type="match status" value="1"/>
</dbReference>
<proteinExistence type="predicted"/>
<dbReference type="PROSITE" id="PS50815">
    <property type="entry name" value="HORMA"/>
    <property type="match status" value="1"/>
</dbReference>
<reference evidence="2 3" key="1">
    <citation type="journal article" date="2015" name="Genome Biol. Evol.">
        <title>The genome of winter moth (Operophtera brumata) provides a genomic perspective on sexual dimorphism and phenology.</title>
        <authorList>
            <person name="Derks M.F."/>
            <person name="Smit S."/>
            <person name="Salis L."/>
            <person name="Schijlen E."/>
            <person name="Bossers A."/>
            <person name="Mateman C."/>
            <person name="Pijl A.S."/>
            <person name="de Ridder D."/>
            <person name="Groenen M.A."/>
            <person name="Visser M.E."/>
            <person name="Megens H.J."/>
        </authorList>
    </citation>
    <scope>NUCLEOTIDE SEQUENCE [LARGE SCALE GENOMIC DNA]</scope>
    <source>
        <strain evidence="2">WM2013NL</strain>
        <tissue evidence="2">Head and thorax</tissue>
    </source>
</reference>
<dbReference type="Gene3D" id="3.30.900.10">
    <property type="entry name" value="HORMA domain"/>
    <property type="match status" value="1"/>
</dbReference>
<evidence type="ECO:0000313" key="3">
    <source>
        <dbReference type="Proteomes" id="UP000037510"/>
    </source>
</evidence>
<dbReference type="GO" id="GO:0016035">
    <property type="term" value="C:zeta DNA polymerase complex"/>
    <property type="evidence" value="ECO:0007669"/>
    <property type="project" value="TreeGrafter"/>
</dbReference>
<dbReference type="AlphaFoldDB" id="A0A0L7KXN8"/>
<organism evidence="2 3">
    <name type="scientific">Operophtera brumata</name>
    <name type="common">Winter moth</name>
    <name type="synonym">Phalaena brumata</name>
    <dbReference type="NCBI Taxonomy" id="104452"/>
    <lineage>
        <taxon>Eukaryota</taxon>
        <taxon>Metazoa</taxon>
        <taxon>Ecdysozoa</taxon>
        <taxon>Arthropoda</taxon>
        <taxon>Hexapoda</taxon>
        <taxon>Insecta</taxon>
        <taxon>Pterygota</taxon>
        <taxon>Neoptera</taxon>
        <taxon>Endopterygota</taxon>
        <taxon>Lepidoptera</taxon>
        <taxon>Glossata</taxon>
        <taxon>Ditrysia</taxon>
        <taxon>Geometroidea</taxon>
        <taxon>Geometridae</taxon>
        <taxon>Larentiinae</taxon>
        <taxon>Operophtera</taxon>
    </lineage>
</organism>
<dbReference type="STRING" id="104452.A0A0L7KXN8"/>
<evidence type="ECO:0000313" key="2">
    <source>
        <dbReference type="EMBL" id="KOB68033.1"/>
    </source>
</evidence>
<dbReference type="Proteomes" id="UP000037510">
    <property type="component" value="Unassembled WGS sequence"/>
</dbReference>
<dbReference type="SUPFAM" id="SSF56019">
    <property type="entry name" value="The spindle assembly checkpoint protein mad2"/>
    <property type="match status" value="1"/>
</dbReference>
<dbReference type="InterPro" id="IPR036570">
    <property type="entry name" value="HORMA_dom_sf"/>
</dbReference>
<protein>
    <submittedName>
        <fullName evidence="2">Mitotic spindle assembly checkpoint protein MAD2B</fullName>
    </submittedName>
</protein>
<name>A0A0L7KXN8_OPEBR</name>
<dbReference type="InterPro" id="IPR003511">
    <property type="entry name" value="HORMA_dom"/>
</dbReference>
<feature type="domain" description="HORMA" evidence="1">
    <location>
        <begin position="3"/>
        <end position="191"/>
    </location>
</feature>